<reference evidence="1" key="1">
    <citation type="submission" date="2022-08" db="EMBL/GenBank/DDBJ databases">
        <authorList>
            <person name="Gutierrez-Valencia J."/>
        </authorList>
    </citation>
    <scope>NUCLEOTIDE SEQUENCE</scope>
</reference>
<dbReference type="InterPro" id="IPR043132">
    <property type="entry name" value="BCAT-like_C"/>
</dbReference>
<dbReference type="SUPFAM" id="SSF56752">
    <property type="entry name" value="D-aminoacid aminotransferase-like PLP-dependent enzymes"/>
    <property type="match status" value="1"/>
</dbReference>
<dbReference type="Gene3D" id="3.20.10.10">
    <property type="entry name" value="D-amino Acid Aminotransferase, subunit A, domain 2"/>
    <property type="match status" value="1"/>
</dbReference>
<dbReference type="InterPro" id="IPR001544">
    <property type="entry name" value="Aminotrans_IV"/>
</dbReference>
<dbReference type="Pfam" id="PF01063">
    <property type="entry name" value="Aminotran_4"/>
    <property type="match status" value="1"/>
</dbReference>
<protein>
    <recommendedName>
        <fullName evidence="3">Class IV aminotransferase</fullName>
    </recommendedName>
</protein>
<dbReference type="PANTHER" id="PTHR47703">
    <property type="entry name" value="D-AMINOACID AMINOTRANSFERASE-LIKE PLP-DEPENDENT ENZYMES SUPERFAMILY PROTEIN"/>
    <property type="match status" value="1"/>
</dbReference>
<name>A0AAV0JPX4_9ROSI</name>
<evidence type="ECO:0000313" key="1">
    <source>
        <dbReference type="EMBL" id="CAI0411633.1"/>
    </source>
</evidence>
<organism evidence="1 2">
    <name type="scientific">Linum tenue</name>
    <dbReference type="NCBI Taxonomy" id="586396"/>
    <lineage>
        <taxon>Eukaryota</taxon>
        <taxon>Viridiplantae</taxon>
        <taxon>Streptophyta</taxon>
        <taxon>Embryophyta</taxon>
        <taxon>Tracheophyta</taxon>
        <taxon>Spermatophyta</taxon>
        <taxon>Magnoliopsida</taxon>
        <taxon>eudicotyledons</taxon>
        <taxon>Gunneridae</taxon>
        <taxon>Pentapetalae</taxon>
        <taxon>rosids</taxon>
        <taxon>fabids</taxon>
        <taxon>Malpighiales</taxon>
        <taxon>Linaceae</taxon>
        <taxon>Linum</taxon>
    </lineage>
</organism>
<dbReference type="Proteomes" id="UP001154282">
    <property type="component" value="Unassembled WGS sequence"/>
</dbReference>
<comment type="caution">
    <text evidence="1">The sequence shown here is derived from an EMBL/GenBank/DDBJ whole genome shotgun (WGS) entry which is preliminary data.</text>
</comment>
<accession>A0AAV0JPX4</accession>
<dbReference type="AlphaFoldDB" id="A0AAV0JPX4"/>
<dbReference type="InterPro" id="IPR043131">
    <property type="entry name" value="BCAT-like_N"/>
</dbReference>
<proteinExistence type="predicted"/>
<keyword evidence="2" id="KW-1185">Reference proteome</keyword>
<dbReference type="InterPro" id="IPR036038">
    <property type="entry name" value="Aminotransferase-like"/>
</dbReference>
<dbReference type="PANTHER" id="PTHR47703:SF2">
    <property type="entry name" value="D-AMINOACID AMINOTRANSFERASE-LIKE PLP-DEPENDENT ENZYMES SUPERFAMILY PROTEIN"/>
    <property type="match status" value="1"/>
</dbReference>
<evidence type="ECO:0000313" key="2">
    <source>
        <dbReference type="Proteomes" id="UP001154282"/>
    </source>
</evidence>
<dbReference type="Gene3D" id="3.30.470.10">
    <property type="match status" value="1"/>
</dbReference>
<sequence>MTDCKFLFSNGVISSSPDVPAVATLLQSDPGAYTTTRTHSDGACILFWERHLRRLSNSARILLSRSPRLLFKPEKSEISFPPSFVESSAWDSTVKSLVKDSVDQVLPIALREAKRKEGEELAITTLVSGNAQKVRGIESVIGADSVAEVLDIYVHLAGYVPPAFGRPESAARLAVVGRGRRVAEAKYSDWVRLRKPLERLRPSLVTELLLSNDGDHLLEGCLTNFFVVCRRVSHFGEREEKGDGENAYHYEVQTAPIADGVLPGIIRQLVLDACLSKGIPVQELAPSWSERELWQEAFITNSLRILQHVEKIQFPHSWESLEHKALEDISWEEKQFGINPGRITSIIQNEVMNKADLEG</sequence>
<dbReference type="GO" id="GO:0003824">
    <property type="term" value="F:catalytic activity"/>
    <property type="evidence" value="ECO:0007669"/>
    <property type="project" value="InterPro"/>
</dbReference>
<dbReference type="EMBL" id="CAMGYJ010000005">
    <property type="protein sequence ID" value="CAI0411633.1"/>
    <property type="molecule type" value="Genomic_DNA"/>
</dbReference>
<gene>
    <name evidence="1" type="ORF">LITE_LOCUS15249</name>
</gene>
<evidence type="ECO:0008006" key="3">
    <source>
        <dbReference type="Google" id="ProtNLM"/>
    </source>
</evidence>